<feature type="domain" description="Adenomatous polyposis coli N-terminal dimerisation" evidence="9">
    <location>
        <begin position="6"/>
        <end position="57"/>
    </location>
</feature>
<dbReference type="GO" id="GO:0120025">
    <property type="term" value="C:plasma membrane bounded cell projection"/>
    <property type="evidence" value="ECO:0007669"/>
    <property type="project" value="UniProtKB-ARBA"/>
</dbReference>
<dbReference type="Pfam" id="PF18797">
    <property type="entry name" value="APC_rep"/>
    <property type="match status" value="1"/>
</dbReference>
<feature type="compositionally biased region" description="Basic and acidic residues" evidence="7">
    <location>
        <begin position="1894"/>
        <end position="1905"/>
    </location>
</feature>
<dbReference type="GO" id="GO:0016055">
    <property type="term" value="P:Wnt signaling pathway"/>
    <property type="evidence" value="ECO:0007669"/>
    <property type="project" value="UniProtKB-KW"/>
</dbReference>
<dbReference type="InterPro" id="IPR016024">
    <property type="entry name" value="ARM-type_fold"/>
</dbReference>
<dbReference type="InterPro" id="IPR011989">
    <property type="entry name" value="ARM-like"/>
</dbReference>
<feature type="compositionally biased region" description="Polar residues" evidence="7">
    <location>
        <begin position="1637"/>
        <end position="1660"/>
    </location>
</feature>
<evidence type="ECO:0000259" key="9">
    <source>
        <dbReference type="Pfam" id="PF16689"/>
    </source>
</evidence>
<organism evidence="10 11">
    <name type="scientific">Oryzias sinensis</name>
    <name type="common">Chinese medaka</name>
    <dbReference type="NCBI Taxonomy" id="183150"/>
    <lineage>
        <taxon>Eukaryota</taxon>
        <taxon>Metazoa</taxon>
        <taxon>Chordata</taxon>
        <taxon>Craniata</taxon>
        <taxon>Vertebrata</taxon>
        <taxon>Euteleostomi</taxon>
        <taxon>Actinopterygii</taxon>
        <taxon>Neopterygii</taxon>
        <taxon>Teleostei</taxon>
        <taxon>Neoteleostei</taxon>
        <taxon>Acanthomorphata</taxon>
        <taxon>Ovalentaria</taxon>
        <taxon>Atherinomorphae</taxon>
        <taxon>Beloniformes</taxon>
        <taxon>Adrianichthyidae</taxon>
        <taxon>Oryziinae</taxon>
        <taxon>Oryzias</taxon>
    </lineage>
</organism>
<dbReference type="GO" id="GO:0030877">
    <property type="term" value="C:beta-catenin destruction complex"/>
    <property type="evidence" value="ECO:0007669"/>
    <property type="project" value="TreeGrafter"/>
</dbReference>
<evidence type="ECO:0000313" key="11">
    <source>
        <dbReference type="Proteomes" id="UP000694383"/>
    </source>
</evidence>
<keyword evidence="11" id="KW-1185">Reference proteome</keyword>
<dbReference type="InterPro" id="IPR026818">
    <property type="entry name" value="Apc_fam"/>
</dbReference>
<dbReference type="InterPro" id="IPR036149">
    <property type="entry name" value="APC_N_sf"/>
</dbReference>
<reference evidence="10" key="2">
    <citation type="submission" date="2025-09" db="UniProtKB">
        <authorList>
            <consortium name="Ensembl"/>
        </authorList>
    </citation>
    <scope>IDENTIFICATION</scope>
</reference>
<evidence type="ECO:0000256" key="6">
    <source>
        <dbReference type="SAM" id="Coils"/>
    </source>
</evidence>
<comment type="similarity">
    <text evidence="1">Belongs to the adenomatous polyposis coli (APC) family.</text>
</comment>
<dbReference type="InterPro" id="IPR009223">
    <property type="entry name" value="APC_rpt"/>
</dbReference>
<dbReference type="PANTHER" id="PTHR12607:SF3">
    <property type="entry name" value="ADENOMATOUS POLYPOSIS COLI PROTEIN 2"/>
    <property type="match status" value="1"/>
</dbReference>
<feature type="repeat" description="ARM" evidence="5">
    <location>
        <begin position="655"/>
        <end position="697"/>
    </location>
</feature>
<feature type="region of interest" description="Disordered" evidence="7">
    <location>
        <begin position="2411"/>
        <end position="2442"/>
    </location>
</feature>
<proteinExistence type="inferred from homology"/>
<evidence type="ECO:0000256" key="2">
    <source>
        <dbReference type="ARBA" id="ARBA00022687"/>
    </source>
</evidence>
<dbReference type="Pfam" id="PF05923">
    <property type="entry name" value="APC_r"/>
    <property type="match status" value="1"/>
</dbReference>
<dbReference type="SUPFAM" id="SSF82931">
    <property type="entry name" value="Tumor suppressor gene product Apc"/>
    <property type="match status" value="1"/>
</dbReference>
<keyword evidence="4 6" id="KW-0175">Coiled coil</keyword>
<dbReference type="FunFam" id="1.25.10.10:FF:000035">
    <property type="entry name" value="adenomatous polyposis coli protein 2"/>
    <property type="match status" value="1"/>
</dbReference>
<dbReference type="SMART" id="SM00185">
    <property type="entry name" value="ARM"/>
    <property type="match status" value="7"/>
</dbReference>
<dbReference type="InterPro" id="IPR032038">
    <property type="entry name" value="APC_N"/>
</dbReference>
<feature type="region of interest" description="Disordered" evidence="7">
    <location>
        <begin position="1036"/>
        <end position="1055"/>
    </location>
</feature>
<evidence type="ECO:0000313" key="10">
    <source>
        <dbReference type="Ensembl" id="ENSOSIP00000024496.1"/>
    </source>
</evidence>
<feature type="compositionally biased region" description="Basic and acidic residues" evidence="7">
    <location>
        <begin position="2310"/>
        <end position="2324"/>
    </location>
</feature>
<dbReference type="GO" id="GO:0090090">
    <property type="term" value="P:negative regulation of canonical Wnt signaling pathway"/>
    <property type="evidence" value="ECO:0007669"/>
    <property type="project" value="TreeGrafter"/>
</dbReference>
<feature type="region of interest" description="Disordered" evidence="7">
    <location>
        <begin position="1572"/>
        <end position="1712"/>
    </location>
</feature>
<feature type="coiled-coil region" evidence="6">
    <location>
        <begin position="8"/>
        <end position="42"/>
    </location>
</feature>
<dbReference type="Ensembl" id="ENSOSIT00000025855.1">
    <property type="protein sequence ID" value="ENSOSIP00000024496.1"/>
    <property type="gene ID" value="ENSOSIG00000012884.1"/>
</dbReference>
<dbReference type="GO" id="GO:0008017">
    <property type="term" value="F:microtubule binding"/>
    <property type="evidence" value="ECO:0007669"/>
    <property type="project" value="InterPro"/>
</dbReference>
<dbReference type="GO" id="GO:0016477">
    <property type="term" value="P:cell migration"/>
    <property type="evidence" value="ECO:0007669"/>
    <property type="project" value="TreeGrafter"/>
</dbReference>
<dbReference type="Proteomes" id="UP000694383">
    <property type="component" value="Unplaced"/>
</dbReference>
<feature type="region of interest" description="Disordered" evidence="7">
    <location>
        <begin position="1868"/>
        <end position="2086"/>
    </location>
</feature>
<feature type="region of interest" description="Disordered" evidence="7">
    <location>
        <begin position="126"/>
        <end position="157"/>
    </location>
</feature>
<evidence type="ECO:0000256" key="4">
    <source>
        <dbReference type="ARBA" id="ARBA00023054"/>
    </source>
</evidence>
<keyword evidence="3" id="KW-0677">Repeat</keyword>
<feature type="compositionally biased region" description="Low complexity" evidence="7">
    <location>
        <begin position="2275"/>
        <end position="2291"/>
    </location>
</feature>
<dbReference type="GO" id="GO:0008013">
    <property type="term" value="F:beta-catenin binding"/>
    <property type="evidence" value="ECO:0007669"/>
    <property type="project" value="InterPro"/>
</dbReference>
<dbReference type="Gene3D" id="1.10.287.450">
    <property type="entry name" value="Helix hairpin bin"/>
    <property type="match status" value="1"/>
</dbReference>
<dbReference type="GeneTree" id="ENSGT00530000063749"/>
<dbReference type="PROSITE" id="PS50176">
    <property type="entry name" value="ARM_REPEAT"/>
    <property type="match status" value="1"/>
</dbReference>
<dbReference type="Pfam" id="PF16689">
    <property type="entry name" value="APC_N_CC"/>
    <property type="match status" value="1"/>
</dbReference>
<dbReference type="Pfam" id="PF16629">
    <property type="entry name" value="Arm_APC_u3"/>
    <property type="match status" value="1"/>
</dbReference>
<dbReference type="InterPro" id="IPR009234">
    <property type="entry name" value="APC_basic_dom"/>
</dbReference>
<feature type="compositionally biased region" description="Low complexity" evidence="7">
    <location>
        <begin position="2031"/>
        <end position="2041"/>
    </location>
</feature>
<dbReference type="Gene3D" id="1.25.10.10">
    <property type="entry name" value="Leucine-rich Repeat Variant"/>
    <property type="match status" value="1"/>
</dbReference>
<dbReference type="GO" id="GO:0007389">
    <property type="term" value="P:pattern specification process"/>
    <property type="evidence" value="ECO:0007669"/>
    <property type="project" value="TreeGrafter"/>
</dbReference>
<feature type="compositionally biased region" description="Low complexity" evidence="7">
    <location>
        <begin position="1993"/>
        <end position="2021"/>
    </location>
</feature>
<accession>A0A8C7Y7M0</accession>
<dbReference type="InterPro" id="IPR041257">
    <property type="entry name" value="APC_rep"/>
</dbReference>
<dbReference type="GO" id="GO:0016342">
    <property type="term" value="C:catenin complex"/>
    <property type="evidence" value="ECO:0007669"/>
    <property type="project" value="TreeGrafter"/>
</dbReference>
<evidence type="ECO:0000256" key="3">
    <source>
        <dbReference type="ARBA" id="ARBA00022737"/>
    </source>
</evidence>
<evidence type="ECO:0000256" key="1">
    <source>
        <dbReference type="ARBA" id="ARBA00009051"/>
    </source>
</evidence>
<feature type="compositionally biased region" description="Basic and acidic residues" evidence="7">
    <location>
        <begin position="2042"/>
        <end position="2058"/>
    </location>
</feature>
<dbReference type="Pfam" id="PF00514">
    <property type="entry name" value="Arm"/>
    <property type="match status" value="2"/>
</dbReference>
<feature type="region of interest" description="Disordered" evidence="7">
    <location>
        <begin position="1154"/>
        <end position="1176"/>
    </location>
</feature>
<feature type="compositionally biased region" description="Polar residues" evidence="7">
    <location>
        <begin position="1951"/>
        <end position="1962"/>
    </location>
</feature>
<dbReference type="Gene3D" id="1.20.5.10">
    <property type="match status" value="1"/>
</dbReference>
<dbReference type="GO" id="GO:0001708">
    <property type="term" value="P:cell fate specification"/>
    <property type="evidence" value="ECO:0007669"/>
    <property type="project" value="TreeGrafter"/>
</dbReference>
<keyword evidence="2" id="KW-0879">Wnt signaling pathway</keyword>
<dbReference type="GO" id="GO:0045295">
    <property type="term" value="F:gamma-catenin binding"/>
    <property type="evidence" value="ECO:0007669"/>
    <property type="project" value="TreeGrafter"/>
</dbReference>
<dbReference type="SUPFAM" id="SSF58050">
    <property type="entry name" value="N-terminal coiled coil domain from apc"/>
    <property type="match status" value="1"/>
</dbReference>
<feature type="compositionally biased region" description="Low complexity" evidence="7">
    <location>
        <begin position="128"/>
        <end position="145"/>
    </location>
</feature>
<dbReference type="InterPro" id="IPR000225">
    <property type="entry name" value="Armadillo"/>
</dbReference>
<evidence type="ECO:0000256" key="7">
    <source>
        <dbReference type="SAM" id="MobiDB-lite"/>
    </source>
</evidence>
<dbReference type="Pfam" id="PF05924">
    <property type="entry name" value="SAMP"/>
    <property type="match status" value="2"/>
</dbReference>
<evidence type="ECO:0000256" key="5">
    <source>
        <dbReference type="PROSITE-ProRule" id="PRU00259"/>
    </source>
</evidence>
<dbReference type="Pfam" id="PF05956">
    <property type="entry name" value="APC_basic"/>
    <property type="match status" value="1"/>
</dbReference>
<dbReference type="Pfam" id="PF11414">
    <property type="entry name" value="Suppressor_APC"/>
    <property type="match status" value="1"/>
</dbReference>
<feature type="compositionally biased region" description="Basic residues" evidence="7">
    <location>
        <begin position="1963"/>
        <end position="1972"/>
    </location>
</feature>
<feature type="compositionally biased region" description="Polar residues" evidence="7">
    <location>
        <begin position="2197"/>
        <end position="2223"/>
    </location>
</feature>
<feature type="compositionally biased region" description="Acidic residues" evidence="7">
    <location>
        <begin position="1162"/>
        <end position="1176"/>
    </location>
</feature>
<feature type="compositionally biased region" description="Polar residues" evidence="7">
    <location>
        <begin position="1046"/>
        <end position="1055"/>
    </location>
</feature>
<feature type="domain" description="Adenomatous polyposis coli protein basic" evidence="8">
    <location>
        <begin position="1922"/>
        <end position="2285"/>
    </location>
</feature>
<dbReference type="SUPFAM" id="SSF48371">
    <property type="entry name" value="ARM repeat"/>
    <property type="match status" value="1"/>
</dbReference>
<protein>
    <submittedName>
        <fullName evidence="10">APC regulator of WNT signaling pathway 2</fullName>
    </submittedName>
</protein>
<feature type="compositionally biased region" description="Polar residues" evidence="7">
    <location>
        <begin position="1689"/>
        <end position="1701"/>
    </location>
</feature>
<name>A0A8C7Y7M0_9TELE</name>
<dbReference type="GO" id="GO:0007026">
    <property type="term" value="P:negative regulation of microtubule depolymerization"/>
    <property type="evidence" value="ECO:0007669"/>
    <property type="project" value="TreeGrafter"/>
</dbReference>
<dbReference type="GO" id="GO:0005881">
    <property type="term" value="C:cytoplasmic microtubule"/>
    <property type="evidence" value="ECO:0007669"/>
    <property type="project" value="TreeGrafter"/>
</dbReference>
<feature type="compositionally biased region" description="Polar residues" evidence="7">
    <location>
        <begin position="1883"/>
        <end position="1893"/>
    </location>
</feature>
<sequence>MASAVASYDQLAHQVEVLRKENSHLRRELEDNSNHLSKLETETFGMKEVLKQLQSKLEQEAGTLASSGRSDVLHQLKELHMDLTNYYELKHQPHNLRLLTAGLGRVGLSGAGPAVAGGMELGNHLALPPSSSSSSVAPVSRSKSPLRPASRQSMVSTGEAASLMLPHHFLDGAPPKTAVICGADGRLSDHHLEELYKERNLLLGEIDREERERCWYFSQLEVLSQKLSQLPRIDTFSLQMDLIRQQLEFEVQQVRSVMEERFGSSDDMVQRTQMRVARLEQLEKELQETRGSQESQLQVEMVFWLLSMLANRDKEEMSRTLLALSSSQDSCIAMRKSGCVPLLVQILHEAQDGAPTETPAGGNSRGCSREAKSRASAALHNIIYSQQDEGQARREMRVLHMLEQIRTYCDSGWDWIESHASTPSQGGTKITDIPEPVDPQICQAMCAIMKLSFEEEYRRAMNELGGLQVVADLIHLDNDMYGMLNDPINMALRRYAGMALTNLTFGDVVNKATLCSMKSCLQALVAQLGSDSEELHQVVSSILRNLSWRADISSKKVLRDIGCVSALMTCSLQATKESTLKSLLSALWNLSAHSIDNKVAICSVNGALGFLVSTLSYRCQTNSLAIIESGGGILRNVSSLIATREDYRQVLRDHNCLQTLLQHLRSHSLTIVSNACGTLWNLSARSPKDQELLWDLGAVGMLRNLIHSKHKMIAMGSAAALRNLLTNRPLKYKDTAVVSPGSCMPSLYMRKQKALEAELDAKHLAETFNTLEKQSPKHLTLNKPLRHIESLAKDYASDSGCFDDDEAPNISSSLDTGSFSMLSMFLSNSNLLQNQSRKRDIEPERDIDVPQMTETRLVSSDDVVSAAAEKLAKKITTTVAKIDRLVEDITMHTSSEDSLSLSSEDHLADWPYAMDELNEARANSCSPCHLSDISSLVHRERLSRAHALLRLKTTHTSVSTDSLNSGSTSDGYCGSKDQMLAAPRAELIKQRPTQLDLKVGHQEYLNVGPSFQNETKQDIPERDYVDNKDLRNVELSNTETDKIQEPSVQTPVSASTKMSSDVSMTSIKLSPSYQQVPLIQSVTKFGVAKTAINVQAAQAMRRQAWVPTAMTGGSITKFSPLTSAKSPTISTMETVQKYSVENTPICFSRCSSLSSLSSGEGALDEQSENELESDSSLEIIEVEDGEVVKREQEDETLEDLSDSQLLMTDSKTLPSKDTDPIEIYCAAKKEKVFLRGASPAVLEDRSPSSSSENYIHETPLVLSRCSSVSSLGSFESPSIASSIQSDPCSEMIDGTISPSDLPDSPGQTMPPSRSKTPCCVESNGTEAQGTGIAGQWESSLRKFMEITDSKERFNLPPDLDTMIYFTVEKPIENFSCASSLSALPLHEHYIQKDVELKLTPLLQQNDTNLAHPDEDEQRFDNGERNSEGNSDDDIEILKECINSAMPSKFRKIRPSLMTTVPPHILNSQIRKPIHLPVYMMLPNGKTQMYPGRRIVIPQKDQKCDDSSYTDSAEGTAVNFSSTTSLSDETLQYPMRERGAKDCTAKGLSKQDLTDNEAKRIEDLRIFSHFHKPNRVNHSPEKQLSRRSKHVISTQKVLMQSKEVADRVASQKHREQSPIQQKRRQGQVPIRKCDLPNIKQNGASNPNATSQKGNTIFRQMTNSSEDSNSFFDDEEVVKRTSRKQSREASRNTLSRSMTNIGRTDNPLGNPRGFQRIKQNLMRDELPACYSLSSSLSSLSDAEFDDHKSKAQQIMYKNRHNKTLNTTQQSKPMTILHQCEEQSSPSSVSMDSEDDLLQKCITSAMPKQRRKVVSRKKKGENTQKQRAFDGWDLDEDMDSDEMAWDNDSDLNSVEWRAIQEGANCVVTGLQASKSQEQSSEETESVLSFMSTSSFTPKERKFAKDKNANKPLDFAPRKPVPNLPVVLRGRTVIYTPKKETAPSQRPPPRKVSTKTDTPKNPNLAQHRSKSLHRLGHPQDTELSLPKRSYTPPPRIPKSSSSGSGSSQSSTPSKQSQKKITSPTQTNKAIEKKSTSPSGSSVSSPPERKGRSPVVNKKEKSPPPKTQKSPVRIPFMHTSTKQPRPLSPLVTNHTVNRQTSQVNGKRMAPVNKFDLVRMTSVHSNGSESDRSGFSRQLTFIKESKTVLRRENCPRNMPGSQNGSPRRAVPGAPAVFLCSSRCQELKATVQAPKRVQVKDPPQTWQVQKPTQGLQKQTSTLSRATSSERNLTKRAARRTSSESPCRMAERNGPARTSGGKKQQDKDTFKRHASSPSINILSRVTSRSSLRSSSSDSSGRAKSEDDTKKKGQRSMSRLKDRATWKRIRDEDVPQVLKSSLPTNALPLVPSPGGEKPKPKGLPGKLPTILLASRKTSDAIVQTEDLSNKTHSSISPTPETVSGMAEEVTKMALLRKINTTSGSTLQDTESDGSHRSHNTTGMAESHNGGVVTFRQGSPSKAARVTPFNYIPSPIFGCLQDPQSQAATICEKPEVKKEM</sequence>
<dbReference type="InterPro" id="IPR026831">
    <property type="entry name" value="APC_dom"/>
</dbReference>
<dbReference type="InterPro" id="IPR009224">
    <property type="entry name" value="SAMP"/>
</dbReference>
<feature type="region of interest" description="Disordered" evidence="7">
    <location>
        <begin position="2187"/>
        <end position="2355"/>
    </location>
</feature>
<dbReference type="GO" id="GO:0007399">
    <property type="term" value="P:nervous system development"/>
    <property type="evidence" value="ECO:0007669"/>
    <property type="project" value="TreeGrafter"/>
</dbReference>
<dbReference type="PANTHER" id="PTHR12607">
    <property type="entry name" value="ADENOMATOUS POLYPOSIS COLI PROTEIN FAMILY"/>
    <property type="match status" value="1"/>
</dbReference>
<reference evidence="10" key="1">
    <citation type="submission" date="2025-08" db="UniProtKB">
        <authorList>
            <consortium name="Ensembl"/>
        </authorList>
    </citation>
    <scope>IDENTIFICATION</scope>
</reference>
<dbReference type="FunFam" id="1.20.5.10:FF:000003">
    <property type="entry name" value="Adenomatous polyposis coli protein 2"/>
    <property type="match status" value="1"/>
</dbReference>
<evidence type="ECO:0000259" key="8">
    <source>
        <dbReference type="Pfam" id="PF05956"/>
    </source>
</evidence>
<feature type="compositionally biased region" description="Basic and acidic residues" evidence="7">
    <location>
        <begin position="2292"/>
        <end position="2302"/>
    </location>
</feature>
<feature type="coiled-coil region" evidence="6">
    <location>
        <begin position="269"/>
        <end position="299"/>
    </location>
</feature>
<feature type="region of interest" description="Disordered" evidence="7">
    <location>
        <begin position="1407"/>
        <end position="1431"/>
    </location>
</feature>